<gene>
    <name evidence="2" type="ORF">Tci_932153</name>
</gene>
<feature type="non-terminal residue" evidence="2">
    <location>
        <position position="81"/>
    </location>
</feature>
<protein>
    <submittedName>
        <fullName evidence="2">Uncharacterized protein</fullName>
    </submittedName>
</protein>
<evidence type="ECO:0000313" key="2">
    <source>
        <dbReference type="EMBL" id="GFD60184.1"/>
    </source>
</evidence>
<evidence type="ECO:0000256" key="1">
    <source>
        <dbReference type="SAM" id="MobiDB-lite"/>
    </source>
</evidence>
<reference evidence="2" key="1">
    <citation type="journal article" date="2019" name="Sci. Rep.">
        <title>Draft genome of Tanacetum cinerariifolium, the natural source of mosquito coil.</title>
        <authorList>
            <person name="Yamashiro T."/>
            <person name="Shiraishi A."/>
            <person name="Satake H."/>
            <person name="Nakayama K."/>
        </authorList>
    </citation>
    <scope>NUCLEOTIDE SEQUENCE</scope>
</reference>
<feature type="compositionally biased region" description="Basic residues" evidence="1">
    <location>
        <begin position="60"/>
        <end position="81"/>
    </location>
</feature>
<comment type="caution">
    <text evidence="2">The sequence shown here is derived from an EMBL/GenBank/DDBJ whole genome shotgun (WGS) entry which is preliminary data.</text>
</comment>
<feature type="region of interest" description="Disordered" evidence="1">
    <location>
        <begin position="1"/>
        <end position="81"/>
    </location>
</feature>
<accession>A0A699XW74</accession>
<sequence length="81" mass="9033">RGAVAPEHGDRRAQRRRLPRTESVRPPAGGAAAQLRLWPEPAHLRLPGGRQRGAAEPPVRARRRRRRGPLWHHRPGRGAAA</sequence>
<proteinExistence type="predicted"/>
<organism evidence="2">
    <name type="scientific">Tanacetum cinerariifolium</name>
    <name type="common">Dalmatian daisy</name>
    <name type="synonym">Chrysanthemum cinerariifolium</name>
    <dbReference type="NCBI Taxonomy" id="118510"/>
    <lineage>
        <taxon>Eukaryota</taxon>
        <taxon>Viridiplantae</taxon>
        <taxon>Streptophyta</taxon>
        <taxon>Embryophyta</taxon>
        <taxon>Tracheophyta</taxon>
        <taxon>Spermatophyta</taxon>
        <taxon>Magnoliopsida</taxon>
        <taxon>eudicotyledons</taxon>
        <taxon>Gunneridae</taxon>
        <taxon>Pentapetalae</taxon>
        <taxon>asterids</taxon>
        <taxon>campanulids</taxon>
        <taxon>Asterales</taxon>
        <taxon>Asteraceae</taxon>
        <taxon>Asteroideae</taxon>
        <taxon>Anthemideae</taxon>
        <taxon>Anthemidinae</taxon>
        <taxon>Tanacetum</taxon>
    </lineage>
</organism>
<dbReference type="AlphaFoldDB" id="A0A699XW74"/>
<dbReference type="EMBL" id="BKCJ011874618">
    <property type="protein sequence ID" value="GFD60184.1"/>
    <property type="molecule type" value="Genomic_DNA"/>
</dbReference>
<feature type="non-terminal residue" evidence="2">
    <location>
        <position position="1"/>
    </location>
</feature>
<name>A0A699XW74_TANCI</name>